<dbReference type="RefSeq" id="WP_050665689.1">
    <property type="nucleotide sequence ID" value="NZ_CDDB01000031.1"/>
</dbReference>
<dbReference type="GO" id="GO:0005886">
    <property type="term" value="C:plasma membrane"/>
    <property type="evidence" value="ECO:0007669"/>
    <property type="project" value="UniProtKB-SubCell"/>
</dbReference>
<dbReference type="EMBL" id="CP013067">
    <property type="protein sequence ID" value="ALP40244.1"/>
    <property type="molecule type" value="Genomic_DNA"/>
</dbReference>
<keyword evidence="5 10" id="KW-0812">Transmembrane</keyword>
<evidence type="ECO:0000256" key="6">
    <source>
        <dbReference type="ARBA" id="ARBA00022801"/>
    </source>
</evidence>
<keyword evidence="8 10" id="KW-1133">Transmembrane helix</keyword>
<dbReference type="Pfam" id="PF08496">
    <property type="entry name" value="Peptidase_S49_N"/>
    <property type="match status" value="1"/>
</dbReference>
<dbReference type="Gene3D" id="3.90.226.10">
    <property type="entry name" value="2-enoyl-CoA Hydratase, Chain A, domain 1"/>
    <property type="match status" value="1"/>
</dbReference>
<dbReference type="CDD" id="cd07023">
    <property type="entry name" value="S49_Sppa_N_C"/>
    <property type="match status" value="1"/>
</dbReference>
<dbReference type="GO" id="GO:0006508">
    <property type="term" value="P:proteolysis"/>
    <property type="evidence" value="ECO:0007669"/>
    <property type="project" value="UniProtKB-KW"/>
</dbReference>
<dbReference type="Gene3D" id="6.20.330.10">
    <property type="match status" value="1"/>
</dbReference>
<evidence type="ECO:0000256" key="2">
    <source>
        <dbReference type="ARBA" id="ARBA00008683"/>
    </source>
</evidence>
<dbReference type="PANTHER" id="PTHR42987">
    <property type="entry name" value="PEPTIDASE S49"/>
    <property type="match status" value="1"/>
</dbReference>
<keyword evidence="9 10" id="KW-0472">Membrane</keyword>
<evidence type="ECO:0000313" key="15">
    <source>
        <dbReference type="Proteomes" id="UP000058114"/>
    </source>
</evidence>
<accession>A0A0S2SEZ0</accession>
<dbReference type="InterPro" id="IPR029045">
    <property type="entry name" value="ClpP/crotonase-like_dom_sf"/>
</dbReference>
<dbReference type="PANTHER" id="PTHR42987:SF4">
    <property type="entry name" value="PROTEASE SOHB-RELATED"/>
    <property type="match status" value="1"/>
</dbReference>
<evidence type="ECO:0000256" key="4">
    <source>
        <dbReference type="ARBA" id="ARBA00022670"/>
    </source>
</evidence>
<sequence>MEFLTQYGLFLAKTLTLLLALGAAVVILTLAGRGNKGSKGQLDVTDLGADFEETRFRLSTLLADKEGRKALEKQHKQEEKARSKEDHRSRLFVIDFKGSMDAREVSALREEVSAVLTVATPQDEVLVRLESGGGVVHGYGLCASQLQRIKDKEIPLTVAVDKVAASGGYMMACVADRILAAPFAIVGSIGVVAQLPNFNKLLKKHDIDFEMHTAGQYKRTLTVFGENDDEGRAKFREELGEIHERFKEFVQAHRPTLDIDKVTTGEHWLASQGRELGLVDELKTSDDYLMEQAHTRRVLAVHYRTRKGLMARLGKQGAEGAIEGASRLLGRYAPWQ</sequence>
<dbReference type="GO" id="GO:0004252">
    <property type="term" value="F:serine-type endopeptidase activity"/>
    <property type="evidence" value="ECO:0007669"/>
    <property type="project" value="InterPro"/>
</dbReference>
<gene>
    <name evidence="13" type="primary">sohB</name>
    <name evidence="14" type="ORF">LA374_07775</name>
    <name evidence="13" type="ORF">WL1483_825</name>
</gene>
<evidence type="ECO:0000256" key="3">
    <source>
        <dbReference type="ARBA" id="ARBA00022475"/>
    </source>
</evidence>
<dbReference type="EC" id="3.4.21.-" evidence="14"/>
<evidence type="ECO:0000259" key="11">
    <source>
        <dbReference type="Pfam" id="PF01343"/>
    </source>
</evidence>
<evidence type="ECO:0000313" key="13">
    <source>
        <dbReference type="EMBL" id="ALP40244.1"/>
    </source>
</evidence>
<name>A0A0S2SEZ0_9GAMM</name>
<dbReference type="NCBIfam" id="NF008745">
    <property type="entry name" value="PRK11778.1"/>
    <property type="match status" value="1"/>
</dbReference>
<dbReference type="AlphaFoldDB" id="A0A0S2SEZ0"/>
<protein>
    <submittedName>
        <fullName evidence="13">Inner membrane peptidase</fullName>
    </submittedName>
    <submittedName>
        <fullName evidence="14">Protease SohB</fullName>
        <ecNumber evidence="14">3.4.21.-</ecNumber>
    </submittedName>
</protein>
<evidence type="ECO:0000313" key="16">
    <source>
        <dbReference type="Proteomes" id="UP000774958"/>
    </source>
</evidence>
<dbReference type="EMBL" id="JAIRBT010000008">
    <property type="protein sequence ID" value="MBZ6066102.1"/>
    <property type="molecule type" value="Genomic_DNA"/>
</dbReference>
<evidence type="ECO:0000259" key="12">
    <source>
        <dbReference type="Pfam" id="PF08496"/>
    </source>
</evidence>
<dbReference type="Proteomes" id="UP000774958">
    <property type="component" value="Unassembled WGS sequence"/>
</dbReference>
<keyword evidence="6 14" id="KW-0378">Hydrolase</keyword>
<keyword evidence="16" id="KW-1185">Reference proteome</keyword>
<dbReference type="OrthoDB" id="5614232at2"/>
<dbReference type="SUPFAM" id="SSF52096">
    <property type="entry name" value="ClpP/crotonase"/>
    <property type="match status" value="1"/>
</dbReference>
<evidence type="ECO:0000256" key="7">
    <source>
        <dbReference type="ARBA" id="ARBA00022825"/>
    </source>
</evidence>
<dbReference type="STRING" id="652.WL1483_825"/>
<dbReference type="InterPro" id="IPR013703">
    <property type="entry name" value="Peptidase_S49_N_proteobac"/>
</dbReference>
<evidence type="ECO:0000256" key="10">
    <source>
        <dbReference type="SAM" id="Phobius"/>
    </source>
</evidence>
<proteinExistence type="inferred from homology"/>
<reference evidence="13 15" key="2">
    <citation type="journal article" date="2016" name="Genome Announc.">
        <title>Complete Genome Sequence of the Highly Virulent Aeromonas schubertii Strain WL1483, Isolated from Diseased Snakehead Fish (Channa argus) in China.</title>
        <authorList>
            <person name="Liu L."/>
            <person name="Li N."/>
            <person name="Zhang D."/>
            <person name="Fu X."/>
            <person name="Shi C."/>
            <person name="Lin Q."/>
            <person name="Hao G."/>
        </authorList>
    </citation>
    <scope>NUCLEOTIDE SEQUENCE [LARGE SCALE GENOMIC DNA]</scope>
    <source>
        <strain evidence="13 15">WL1483</strain>
    </source>
</reference>
<keyword evidence="3" id="KW-1003">Cell membrane</keyword>
<feature type="domain" description="Peptidase S49 N-terminal proteobacteria" evidence="12">
    <location>
        <begin position="2"/>
        <end position="146"/>
    </location>
</feature>
<dbReference type="Pfam" id="PF01343">
    <property type="entry name" value="Peptidase_S49"/>
    <property type="match status" value="1"/>
</dbReference>
<dbReference type="KEGG" id="asr:WL1483_825"/>
<reference evidence="14 16" key="3">
    <citation type="submission" date="2021-09" db="EMBL/GenBank/DDBJ databases">
        <title>Aeromonas schubertii isolated from Asian sea bass.</title>
        <authorList>
            <person name="Pinpimai K."/>
        </authorList>
    </citation>
    <scope>NUCLEOTIDE SEQUENCE [LARGE SCALE GENOMIC DNA]</scope>
    <source>
        <strain evidence="14 16">CHULA2021a</strain>
    </source>
</reference>
<dbReference type="PATRIC" id="fig|652.5.peg.1481"/>
<evidence type="ECO:0000256" key="1">
    <source>
        <dbReference type="ARBA" id="ARBA00004236"/>
    </source>
</evidence>
<dbReference type="InterPro" id="IPR002142">
    <property type="entry name" value="Peptidase_S49"/>
</dbReference>
<dbReference type="InterPro" id="IPR047272">
    <property type="entry name" value="S49_SppA_C"/>
</dbReference>
<dbReference type="Proteomes" id="UP000058114">
    <property type="component" value="Chromosome"/>
</dbReference>
<keyword evidence="7" id="KW-0720">Serine protease</keyword>
<keyword evidence="4 14" id="KW-0645">Protease</keyword>
<comment type="similarity">
    <text evidence="2">Belongs to the peptidase S49 family.</text>
</comment>
<organism evidence="13 15">
    <name type="scientific">Aeromonas schubertii</name>
    <dbReference type="NCBI Taxonomy" id="652"/>
    <lineage>
        <taxon>Bacteria</taxon>
        <taxon>Pseudomonadati</taxon>
        <taxon>Pseudomonadota</taxon>
        <taxon>Gammaproteobacteria</taxon>
        <taxon>Aeromonadales</taxon>
        <taxon>Aeromonadaceae</taxon>
        <taxon>Aeromonas</taxon>
    </lineage>
</organism>
<reference evidence="15" key="1">
    <citation type="submission" date="2015-10" db="EMBL/GenBank/DDBJ databases">
        <title>Complete Genome Sequence of Aeromonas schubertii strain WL1483.</title>
        <authorList>
            <person name="Liu L."/>
        </authorList>
    </citation>
    <scope>NUCLEOTIDE SEQUENCE [LARGE SCALE GENOMIC DNA]</scope>
    <source>
        <strain evidence="15">WL1483</strain>
    </source>
</reference>
<evidence type="ECO:0000256" key="9">
    <source>
        <dbReference type="ARBA" id="ARBA00023136"/>
    </source>
</evidence>
<evidence type="ECO:0000313" key="14">
    <source>
        <dbReference type="EMBL" id="MBZ6066102.1"/>
    </source>
</evidence>
<feature type="transmembrane region" description="Helical" evidence="10">
    <location>
        <begin position="6"/>
        <end position="31"/>
    </location>
</feature>
<feature type="domain" description="Peptidase S49" evidence="11">
    <location>
        <begin position="149"/>
        <end position="294"/>
    </location>
</feature>
<evidence type="ECO:0000256" key="8">
    <source>
        <dbReference type="ARBA" id="ARBA00022989"/>
    </source>
</evidence>
<evidence type="ECO:0000256" key="5">
    <source>
        <dbReference type="ARBA" id="ARBA00022692"/>
    </source>
</evidence>
<comment type="subcellular location">
    <subcellularLocation>
        <location evidence="1">Cell membrane</location>
    </subcellularLocation>
</comment>